<keyword evidence="4" id="KW-1185">Reference proteome</keyword>
<dbReference type="RefSeq" id="WP_132124069.1">
    <property type="nucleotide sequence ID" value="NZ_SLWS01000011.1"/>
</dbReference>
<evidence type="ECO:0000313" key="4">
    <source>
        <dbReference type="Proteomes" id="UP000295680"/>
    </source>
</evidence>
<feature type="region of interest" description="Disordered" evidence="1">
    <location>
        <begin position="84"/>
        <end position="132"/>
    </location>
</feature>
<evidence type="ECO:0000313" key="3">
    <source>
        <dbReference type="EMBL" id="TCO53056.1"/>
    </source>
</evidence>
<protein>
    <submittedName>
        <fullName evidence="3">Uncharacterized protein</fullName>
    </submittedName>
</protein>
<comment type="caution">
    <text evidence="3">The sequence shown here is derived from an EMBL/GenBank/DDBJ whole genome shotgun (WGS) entry which is preliminary data.</text>
</comment>
<feature type="transmembrane region" description="Helical" evidence="2">
    <location>
        <begin position="60"/>
        <end position="81"/>
    </location>
</feature>
<feature type="region of interest" description="Disordered" evidence="1">
    <location>
        <begin position="1"/>
        <end position="21"/>
    </location>
</feature>
<sequence>MSEHNPFLGPHDAPPPTEGQRDSRLRLELRQIAGAAAVAVSPVPHQQIIRRGTRRRRRRVVLTAAAAILCVTTVITAAAALRNHPTGPAVPAPPPSPSSPPAPSTSLSTVFPSRLPIGAEDDSEGAPWPPRT</sequence>
<organism evidence="3 4">
    <name type="scientific">Actinocrispum wychmicini</name>
    <dbReference type="NCBI Taxonomy" id="1213861"/>
    <lineage>
        <taxon>Bacteria</taxon>
        <taxon>Bacillati</taxon>
        <taxon>Actinomycetota</taxon>
        <taxon>Actinomycetes</taxon>
        <taxon>Pseudonocardiales</taxon>
        <taxon>Pseudonocardiaceae</taxon>
        <taxon>Actinocrispum</taxon>
    </lineage>
</organism>
<keyword evidence="2" id="KW-1133">Transmembrane helix</keyword>
<feature type="compositionally biased region" description="Pro residues" evidence="1">
    <location>
        <begin position="88"/>
        <end position="103"/>
    </location>
</feature>
<dbReference type="Proteomes" id="UP000295680">
    <property type="component" value="Unassembled WGS sequence"/>
</dbReference>
<name>A0A4R2J8W3_9PSEU</name>
<reference evidence="3 4" key="1">
    <citation type="submission" date="2019-03" db="EMBL/GenBank/DDBJ databases">
        <title>Genomic Encyclopedia of Type Strains, Phase IV (KMG-IV): sequencing the most valuable type-strain genomes for metagenomic binning, comparative biology and taxonomic classification.</title>
        <authorList>
            <person name="Goeker M."/>
        </authorList>
    </citation>
    <scope>NUCLEOTIDE SEQUENCE [LARGE SCALE GENOMIC DNA]</scope>
    <source>
        <strain evidence="3 4">DSM 45934</strain>
    </source>
</reference>
<keyword evidence="2" id="KW-0812">Transmembrane</keyword>
<proteinExistence type="predicted"/>
<evidence type="ECO:0000256" key="1">
    <source>
        <dbReference type="SAM" id="MobiDB-lite"/>
    </source>
</evidence>
<gene>
    <name evidence="3" type="ORF">EV192_111253</name>
</gene>
<accession>A0A4R2J8W3</accession>
<evidence type="ECO:0000256" key="2">
    <source>
        <dbReference type="SAM" id="Phobius"/>
    </source>
</evidence>
<keyword evidence="2" id="KW-0472">Membrane</keyword>
<dbReference type="EMBL" id="SLWS01000011">
    <property type="protein sequence ID" value="TCO53056.1"/>
    <property type="molecule type" value="Genomic_DNA"/>
</dbReference>
<dbReference type="AlphaFoldDB" id="A0A4R2J8W3"/>